<sequence>MGFLHKSIIFSLTLFIIISILKPSGAIDCGGMNIASNITVDQHDKGAFQTIQAAIDSIKSPNDQWVKIHINAGTYM</sequence>
<evidence type="ECO:0000256" key="3">
    <source>
        <dbReference type="SAM" id="SignalP"/>
    </source>
</evidence>
<evidence type="ECO:0008006" key="6">
    <source>
        <dbReference type="Google" id="ProtNLM"/>
    </source>
</evidence>
<dbReference type="EMBL" id="CAXHTB010000006">
    <property type="protein sequence ID" value="CAL0307378.1"/>
    <property type="molecule type" value="Genomic_DNA"/>
</dbReference>
<dbReference type="SUPFAM" id="SSF51126">
    <property type="entry name" value="Pectin lyase-like"/>
    <property type="match status" value="1"/>
</dbReference>
<feature type="chain" id="PRO_5043382273" description="Pectinesterase" evidence="3">
    <location>
        <begin position="27"/>
        <end position="76"/>
    </location>
</feature>
<dbReference type="InterPro" id="IPR011050">
    <property type="entry name" value="Pectin_lyase_fold/virulence"/>
</dbReference>
<gene>
    <name evidence="4" type="ORF">LLUT_LOCUS8438</name>
</gene>
<keyword evidence="2" id="KW-0964">Secreted</keyword>
<keyword evidence="3" id="KW-0732">Signal</keyword>
<evidence type="ECO:0000256" key="2">
    <source>
        <dbReference type="ARBA" id="ARBA00022512"/>
    </source>
</evidence>
<keyword evidence="5" id="KW-1185">Reference proteome</keyword>
<name>A0AAV1WDY1_LUPLU</name>
<feature type="signal peptide" evidence="3">
    <location>
        <begin position="1"/>
        <end position="26"/>
    </location>
</feature>
<dbReference type="AlphaFoldDB" id="A0AAV1WDY1"/>
<evidence type="ECO:0000313" key="5">
    <source>
        <dbReference type="Proteomes" id="UP001497480"/>
    </source>
</evidence>
<dbReference type="InterPro" id="IPR012334">
    <property type="entry name" value="Pectin_lyas_fold"/>
</dbReference>
<keyword evidence="2" id="KW-0134">Cell wall</keyword>
<comment type="subcellular location">
    <subcellularLocation>
        <location evidence="1">Secreted</location>
        <location evidence="1">Cell wall</location>
    </subcellularLocation>
</comment>
<organism evidence="4 5">
    <name type="scientific">Lupinus luteus</name>
    <name type="common">European yellow lupine</name>
    <dbReference type="NCBI Taxonomy" id="3873"/>
    <lineage>
        <taxon>Eukaryota</taxon>
        <taxon>Viridiplantae</taxon>
        <taxon>Streptophyta</taxon>
        <taxon>Embryophyta</taxon>
        <taxon>Tracheophyta</taxon>
        <taxon>Spermatophyta</taxon>
        <taxon>Magnoliopsida</taxon>
        <taxon>eudicotyledons</taxon>
        <taxon>Gunneridae</taxon>
        <taxon>Pentapetalae</taxon>
        <taxon>rosids</taxon>
        <taxon>fabids</taxon>
        <taxon>Fabales</taxon>
        <taxon>Fabaceae</taxon>
        <taxon>Papilionoideae</taxon>
        <taxon>50 kb inversion clade</taxon>
        <taxon>genistoids sensu lato</taxon>
        <taxon>core genistoids</taxon>
        <taxon>Genisteae</taxon>
        <taxon>Lupinus</taxon>
    </lineage>
</organism>
<comment type="caution">
    <text evidence="4">The sequence shown here is derived from an EMBL/GenBank/DDBJ whole genome shotgun (WGS) entry which is preliminary data.</text>
</comment>
<evidence type="ECO:0000256" key="1">
    <source>
        <dbReference type="ARBA" id="ARBA00004191"/>
    </source>
</evidence>
<reference evidence="4 5" key="1">
    <citation type="submission" date="2024-03" db="EMBL/GenBank/DDBJ databases">
        <authorList>
            <person name="Martinez-Hernandez J."/>
        </authorList>
    </citation>
    <scope>NUCLEOTIDE SEQUENCE [LARGE SCALE GENOMIC DNA]</scope>
</reference>
<proteinExistence type="predicted"/>
<accession>A0AAV1WDY1</accession>
<dbReference type="Gene3D" id="2.160.20.10">
    <property type="entry name" value="Single-stranded right-handed beta-helix, Pectin lyase-like"/>
    <property type="match status" value="1"/>
</dbReference>
<dbReference type="Proteomes" id="UP001497480">
    <property type="component" value="Unassembled WGS sequence"/>
</dbReference>
<evidence type="ECO:0000313" key="4">
    <source>
        <dbReference type="EMBL" id="CAL0307378.1"/>
    </source>
</evidence>
<protein>
    <recommendedName>
        <fullName evidence="6">Pectinesterase</fullName>
    </recommendedName>
</protein>